<proteinExistence type="predicted"/>
<organism evidence="2 3">
    <name type="scientific">Luedemannella flava</name>
    <dbReference type="NCBI Taxonomy" id="349316"/>
    <lineage>
        <taxon>Bacteria</taxon>
        <taxon>Bacillati</taxon>
        <taxon>Actinomycetota</taxon>
        <taxon>Actinomycetes</taxon>
        <taxon>Micromonosporales</taxon>
        <taxon>Micromonosporaceae</taxon>
        <taxon>Luedemannella</taxon>
    </lineage>
</organism>
<name>A0ABN2MLB7_9ACTN</name>
<evidence type="ECO:0000256" key="1">
    <source>
        <dbReference type="SAM" id="MobiDB-lite"/>
    </source>
</evidence>
<dbReference type="Proteomes" id="UP001500218">
    <property type="component" value="Unassembled WGS sequence"/>
</dbReference>
<keyword evidence="3" id="KW-1185">Reference proteome</keyword>
<evidence type="ECO:0000313" key="3">
    <source>
        <dbReference type="Proteomes" id="UP001500218"/>
    </source>
</evidence>
<reference evidence="2 3" key="1">
    <citation type="journal article" date="2019" name="Int. J. Syst. Evol. Microbiol.">
        <title>The Global Catalogue of Microorganisms (GCM) 10K type strain sequencing project: providing services to taxonomists for standard genome sequencing and annotation.</title>
        <authorList>
            <consortium name="The Broad Institute Genomics Platform"/>
            <consortium name="The Broad Institute Genome Sequencing Center for Infectious Disease"/>
            <person name="Wu L."/>
            <person name="Ma J."/>
        </authorList>
    </citation>
    <scope>NUCLEOTIDE SEQUENCE [LARGE SCALE GENOMIC DNA]</scope>
    <source>
        <strain evidence="2 3">JCM 13250</strain>
    </source>
</reference>
<sequence>MGKWAVSAGTWPPPAMAHSSTRVPARQPVRYDVTVVSAPVRDESRSRGAAEVGASPQPSTRRQTSSPAAADGYGCVPFAPPVKEMVASAVPWICRTLTGRLGVHRAGSSVIAPASETIAEISAAWSQAIRYAMKPPLEWPMKATRSGSTEYADFTAPMRRCR</sequence>
<protein>
    <submittedName>
        <fullName evidence="2">Uncharacterized protein</fullName>
    </submittedName>
</protein>
<evidence type="ECO:0000313" key="2">
    <source>
        <dbReference type="EMBL" id="GAA1831345.1"/>
    </source>
</evidence>
<accession>A0ABN2MLB7</accession>
<comment type="caution">
    <text evidence="2">The sequence shown here is derived from an EMBL/GenBank/DDBJ whole genome shotgun (WGS) entry which is preliminary data.</text>
</comment>
<feature type="compositionally biased region" description="Polar residues" evidence="1">
    <location>
        <begin position="56"/>
        <end position="67"/>
    </location>
</feature>
<feature type="region of interest" description="Disordered" evidence="1">
    <location>
        <begin position="1"/>
        <end position="70"/>
    </location>
</feature>
<dbReference type="EMBL" id="BAAALT010000269">
    <property type="protein sequence ID" value="GAA1831345.1"/>
    <property type="molecule type" value="Genomic_DNA"/>
</dbReference>
<gene>
    <name evidence="2" type="ORF">GCM10009682_57430</name>
</gene>